<keyword evidence="4 6" id="KW-0274">FAD</keyword>
<accession>A0A8H7TG12</accession>
<sequence>MASSITLEPRGSSYDYIICGGGTSGSVVAARLAEDTNVSVLVIEAGQHNSLLENTVMVGGWSQNFDTEADWNIVTEPSPGANGRQVKVSRGKFLGGSSGVNGTLCIRGTPQDYDDWNMPGWSGKEVFDYMKKAENFHGKEWFKADEQAHGHEGLLDVEPHDLAPISNMILESMQDHGLGLQEDMFTTGDNPHGCGHAPRTVYKGDRTTAANYFFHKGPNLSIKTDTIVDKIILEGEESDLRAAGVKIVEKDGSTREIKARKEIIISGGAYCSPTVLMRSGIGAKSELAQHGIECKVDLQGVGKNLMDHLIVFIFYATKQQDITNDYLLYKPDALGEAYRQWKEEKRGPLSTFPFGAFGYARLDERLKSEPLWQTAPREDGRDPMGLTSSQPNIEFFSTECYGGPKQYDKFPDGDKTHAFSLIAELFSPKSRGQVTLKSADPLENPVVDHNYLADDLDVLVLSEACKFANEIITQGKGTRDIVDGSWPSDLMHHQNAKREDWVPFVKENATTCYHPGGTCKMGKSDDPMAVLDAELRVRGVRGLRVADTSVMPLLNQGHTQMPAYAIGEKAADMIKGTFLPLNENIPGNQIKNGTGGKNVNGDGILALN</sequence>
<dbReference type="InterPro" id="IPR012132">
    <property type="entry name" value="GMC_OxRdtase"/>
</dbReference>
<dbReference type="AlphaFoldDB" id="A0A8H7TG12"/>
<dbReference type="GO" id="GO:0016614">
    <property type="term" value="F:oxidoreductase activity, acting on CH-OH group of donors"/>
    <property type="evidence" value="ECO:0007669"/>
    <property type="project" value="InterPro"/>
</dbReference>
<feature type="binding site" evidence="6">
    <location>
        <position position="228"/>
    </location>
    <ligand>
        <name>FAD</name>
        <dbReference type="ChEBI" id="CHEBI:57692"/>
    </ligand>
</feature>
<feature type="active site" description="Proton acceptor" evidence="5">
    <location>
        <position position="558"/>
    </location>
</feature>
<keyword evidence="9" id="KW-1185">Reference proteome</keyword>
<evidence type="ECO:0000259" key="7">
    <source>
        <dbReference type="PROSITE" id="PS00624"/>
    </source>
</evidence>
<dbReference type="Proteomes" id="UP000664132">
    <property type="component" value="Unassembled WGS sequence"/>
</dbReference>
<dbReference type="Gene3D" id="3.50.50.60">
    <property type="entry name" value="FAD/NAD(P)-binding domain"/>
    <property type="match status" value="1"/>
</dbReference>
<feature type="domain" description="Glucose-methanol-choline oxidoreductase N-terminal" evidence="7">
    <location>
        <begin position="268"/>
        <end position="282"/>
    </location>
</feature>
<feature type="active site" description="Proton donor" evidence="5">
    <location>
        <position position="514"/>
    </location>
</feature>
<dbReference type="PANTHER" id="PTHR11552">
    <property type="entry name" value="GLUCOSE-METHANOL-CHOLINE GMC OXIDOREDUCTASE"/>
    <property type="match status" value="1"/>
</dbReference>
<gene>
    <name evidence="8" type="ORF">IFR04_008369</name>
</gene>
<evidence type="ECO:0000313" key="9">
    <source>
        <dbReference type="Proteomes" id="UP000664132"/>
    </source>
</evidence>
<name>A0A8H7TG12_9HELO</name>
<dbReference type="SUPFAM" id="SSF51905">
    <property type="entry name" value="FAD/NAD(P)-binding domain"/>
    <property type="match status" value="1"/>
</dbReference>
<evidence type="ECO:0000313" key="8">
    <source>
        <dbReference type="EMBL" id="KAG4418475.1"/>
    </source>
</evidence>
<dbReference type="PROSITE" id="PS00624">
    <property type="entry name" value="GMC_OXRED_2"/>
    <property type="match status" value="1"/>
</dbReference>
<dbReference type="GO" id="GO:0050660">
    <property type="term" value="F:flavin adenine dinucleotide binding"/>
    <property type="evidence" value="ECO:0007669"/>
    <property type="project" value="InterPro"/>
</dbReference>
<organism evidence="8 9">
    <name type="scientific">Cadophora malorum</name>
    <dbReference type="NCBI Taxonomy" id="108018"/>
    <lineage>
        <taxon>Eukaryota</taxon>
        <taxon>Fungi</taxon>
        <taxon>Dikarya</taxon>
        <taxon>Ascomycota</taxon>
        <taxon>Pezizomycotina</taxon>
        <taxon>Leotiomycetes</taxon>
        <taxon>Helotiales</taxon>
        <taxon>Ploettnerulaceae</taxon>
        <taxon>Cadophora</taxon>
    </lineage>
</organism>
<feature type="binding site" evidence="6">
    <location>
        <begin position="23"/>
        <end position="24"/>
    </location>
    <ligand>
        <name>FAD</name>
        <dbReference type="ChEBI" id="CHEBI:57692"/>
    </ligand>
</feature>
<dbReference type="Gene3D" id="3.30.560.10">
    <property type="entry name" value="Glucose Oxidase, domain 3"/>
    <property type="match status" value="1"/>
</dbReference>
<dbReference type="SUPFAM" id="SSF54373">
    <property type="entry name" value="FAD-linked reductases, C-terminal domain"/>
    <property type="match status" value="1"/>
</dbReference>
<evidence type="ECO:0000256" key="4">
    <source>
        <dbReference type="ARBA" id="ARBA00022827"/>
    </source>
</evidence>
<dbReference type="PIRSF" id="PIRSF000137">
    <property type="entry name" value="Alcohol_oxidase"/>
    <property type="match status" value="1"/>
</dbReference>
<dbReference type="Pfam" id="PF00732">
    <property type="entry name" value="GMC_oxred_N"/>
    <property type="match status" value="1"/>
</dbReference>
<evidence type="ECO:0000256" key="1">
    <source>
        <dbReference type="ARBA" id="ARBA00001974"/>
    </source>
</evidence>
<dbReference type="InterPro" id="IPR000172">
    <property type="entry name" value="GMC_OxRdtase_N"/>
</dbReference>
<comment type="caution">
    <text evidence="8">The sequence shown here is derived from an EMBL/GenBank/DDBJ whole genome shotgun (WGS) entry which is preliminary data.</text>
</comment>
<comment type="cofactor">
    <cofactor evidence="1 6">
        <name>FAD</name>
        <dbReference type="ChEBI" id="CHEBI:57692"/>
    </cofactor>
</comment>
<dbReference type="OrthoDB" id="269227at2759"/>
<proteinExistence type="inferred from homology"/>
<reference evidence="8" key="1">
    <citation type="submission" date="2021-02" db="EMBL/GenBank/DDBJ databases">
        <title>Genome sequence Cadophora malorum strain M34.</title>
        <authorList>
            <person name="Stefanovic E."/>
            <person name="Vu D."/>
            <person name="Scully C."/>
            <person name="Dijksterhuis J."/>
            <person name="Roader J."/>
            <person name="Houbraken J."/>
        </authorList>
    </citation>
    <scope>NUCLEOTIDE SEQUENCE</scope>
    <source>
        <strain evidence="8">M34</strain>
    </source>
</reference>
<keyword evidence="3" id="KW-0285">Flavoprotein</keyword>
<dbReference type="Pfam" id="PF05199">
    <property type="entry name" value="GMC_oxred_C"/>
    <property type="match status" value="1"/>
</dbReference>
<dbReference type="EMBL" id="JAFJYH010000127">
    <property type="protein sequence ID" value="KAG4418475.1"/>
    <property type="molecule type" value="Genomic_DNA"/>
</dbReference>
<comment type="similarity">
    <text evidence="2">Belongs to the GMC oxidoreductase family.</text>
</comment>
<dbReference type="InterPro" id="IPR007867">
    <property type="entry name" value="GMC_OxRtase_C"/>
</dbReference>
<evidence type="ECO:0000256" key="2">
    <source>
        <dbReference type="ARBA" id="ARBA00010790"/>
    </source>
</evidence>
<protein>
    <recommendedName>
        <fullName evidence="7">Glucose-methanol-choline oxidoreductase N-terminal domain-containing protein</fullName>
    </recommendedName>
</protein>
<dbReference type="InterPro" id="IPR036188">
    <property type="entry name" value="FAD/NAD-bd_sf"/>
</dbReference>
<dbReference type="PANTHER" id="PTHR11552:SF147">
    <property type="entry name" value="CHOLINE DEHYDROGENASE, MITOCHONDRIAL"/>
    <property type="match status" value="1"/>
</dbReference>
<evidence type="ECO:0000256" key="6">
    <source>
        <dbReference type="PIRSR" id="PIRSR000137-2"/>
    </source>
</evidence>
<evidence type="ECO:0000256" key="3">
    <source>
        <dbReference type="ARBA" id="ARBA00022630"/>
    </source>
</evidence>
<evidence type="ECO:0000256" key="5">
    <source>
        <dbReference type="PIRSR" id="PIRSR000137-1"/>
    </source>
</evidence>